<accession>A0A8C0X276</accession>
<proteinExistence type="predicted"/>
<feature type="region of interest" description="Disordered" evidence="1">
    <location>
        <begin position="21"/>
        <end position="120"/>
    </location>
</feature>
<reference evidence="2" key="1">
    <citation type="submission" date="2023-09" db="UniProtKB">
        <authorList>
            <consortium name="Ensembl"/>
        </authorList>
    </citation>
    <scope>IDENTIFICATION</scope>
</reference>
<organism evidence="2">
    <name type="scientific">Castor canadensis</name>
    <name type="common">American beaver</name>
    <dbReference type="NCBI Taxonomy" id="51338"/>
    <lineage>
        <taxon>Eukaryota</taxon>
        <taxon>Metazoa</taxon>
        <taxon>Chordata</taxon>
        <taxon>Craniata</taxon>
        <taxon>Vertebrata</taxon>
        <taxon>Euteleostomi</taxon>
        <taxon>Mammalia</taxon>
        <taxon>Eutheria</taxon>
        <taxon>Euarchontoglires</taxon>
        <taxon>Glires</taxon>
        <taxon>Rodentia</taxon>
        <taxon>Castorimorpha</taxon>
        <taxon>Castoridae</taxon>
        <taxon>Castor</taxon>
    </lineage>
</organism>
<feature type="compositionally biased region" description="Polar residues" evidence="1">
    <location>
        <begin position="50"/>
        <end position="76"/>
    </location>
</feature>
<sequence>KSRVMDLVLIACLIKPTKQAPSLGLQAKISPPTTRHTLSAQKKPSPKVQIEQQSKAGTLQPSEKQGQHSYTDTISHSSRHPSYRTKPQNQGALSDSTFPKPGPKFQRPIPIGTSHPAAWI</sequence>
<feature type="compositionally biased region" description="Polar residues" evidence="1">
    <location>
        <begin position="31"/>
        <end position="42"/>
    </location>
</feature>
<evidence type="ECO:0000313" key="2">
    <source>
        <dbReference type="Ensembl" id="ENSCCNP00000019616.1"/>
    </source>
</evidence>
<name>A0A8C0X276_CASCN</name>
<evidence type="ECO:0000256" key="1">
    <source>
        <dbReference type="SAM" id="MobiDB-lite"/>
    </source>
</evidence>
<dbReference type="AlphaFoldDB" id="A0A8C0X276"/>
<protein>
    <submittedName>
        <fullName evidence="2">Uncharacterized protein</fullName>
    </submittedName>
</protein>
<dbReference type="Ensembl" id="ENSCCNT00000025410.1">
    <property type="protein sequence ID" value="ENSCCNP00000019616.1"/>
    <property type="gene ID" value="ENSCCNG00000019702.1"/>
</dbReference>
<feature type="compositionally biased region" description="Polar residues" evidence="1">
    <location>
        <begin position="85"/>
        <end position="97"/>
    </location>
</feature>